<accession>A0A0D2M7P0</accession>
<dbReference type="EMBL" id="KN817580">
    <property type="protein sequence ID" value="KJA19228.1"/>
    <property type="molecule type" value="Genomic_DNA"/>
</dbReference>
<reference evidence="2" key="1">
    <citation type="submission" date="2014-04" db="EMBL/GenBank/DDBJ databases">
        <title>Evolutionary Origins and Diversification of the Mycorrhizal Mutualists.</title>
        <authorList>
            <consortium name="DOE Joint Genome Institute"/>
            <consortium name="Mycorrhizal Genomics Consortium"/>
            <person name="Kohler A."/>
            <person name="Kuo A."/>
            <person name="Nagy L.G."/>
            <person name="Floudas D."/>
            <person name="Copeland A."/>
            <person name="Barry K.W."/>
            <person name="Cichocki N."/>
            <person name="Veneault-Fourrey C."/>
            <person name="LaButti K."/>
            <person name="Lindquist E.A."/>
            <person name="Lipzen A."/>
            <person name="Lundell T."/>
            <person name="Morin E."/>
            <person name="Murat C."/>
            <person name="Riley R."/>
            <person name="Ohm R."/>
            <person name="Sun H."/>
            <person name="Tunlid A."/>
            <person name="Henrissat B."/>
            <person name="Grigoriev I.V."/>
            <person name="Hibbett D.S."/>
            <person name="Martin F."/>
        </authorList>
    </citation>
    <scope>NUCLEOTIDE SEQUENCE [LARGE SCALE GENOMIC DNA]</scope>
    <source>
        <strain evidence="2">FD-334 SS-4</strain>
    </source>
</reference>
<dbReference type="OMA" id="NHILLVM"/>
<gene>
    <name evidence="1" type="ORF">HYPSUDRAFT_144050</name>
</gene>
<protein>
    <submittedName>
        <fullName evidence="1">Uncharacterized protein</fullName>
    </submittedName>
</protein>
<proteinExistence type="predicted"/>
<evidence type="ECO:0000313" key="1">
    <source>
        <dbReference type="EMBL" id="KJA19228.1"/>
    </source>
</evidence>
<dbReference type="OrthoDB" id="2942377at2759"/>
<evidence type="ECO:0000313" key="2">
    <source>
        <dbReference type="Proteomes" id="UP000054270"/>
    </source>
</evidence>
<organism evidence="1 2">
    <name type="scientific">Hypholoma sublateritium (strain FD-334 SS-4)</name>
    <dbReference type="NCBI Taxonomy" id="945553"/>
    <lineage>
        <taxon>Eukaryota</taxon>
        <taxon>Fungi</taxon>
        <taxon>Dikarya</taxon>
        <taxon>Basidiomycota</taxon>
        <taxon>Agaricomycotina</taxon>
        <taxon>Agaricomycetes</taxon>
        <taxon>Agaricomycetidae</taxon>
        <taxon>Agaricales</taxon>
        <taxon>Agaricineae</taxon>
        <taxon>Strophariaceae</taxon>
        <taxon>Hypholoma</taxon>
    </lineage>
</organism>
<keyword evidence="2" id="KW-1185">Reference proteome</keyword>
<dbReference type="Proteomes" id="UP000054270">
    <property type="component" value="Unassembled WGS sequence"/>
</dbReference>
<sequence>MLNWRPFFRPAGIAQRAIQGQRRSIHATIPRALEIQPRPGGVLAKLRFRADGQPRSRWMGAFVGTLLFTNIVTMVSMFDLIEESESALGVLAGVVYMHKLDLEYSTVNLDDPVGTYMYFRRMYQAFSQLSDEEMDPLFKHFNKLAFSSEESDAEMQERLHEITRQVAEEIHATLRDIDSDSILNLANHILLVMKDALESMLELLQDVEDADSDGKYSFQLIKARSRKDPGTSTKDYEVLG</sequence>
<name>A0A0D2M7P0_HYPSF</name>
<dbReference type="AlphaFoldDB" id="A0A0D2M7P0"/>
<dbReference type="STRING" id="945553.A0A0D2M7P0"/>